<accession>A0A4V2F153</accession>
<dbReference type="EMBL" id="SGXA01000002">
    <property type="protein sequence ID" value="RZS72431.1"/>
    <property type="molecule type" value="Genomic_DNA"/>
</dbReference>
<dbReference type="OrthoDB" id="677894at2"/>
<evidence type="ECO:0000313" key="2">
    <source>
        <dbReference type="EMBL" id="RZS72431.1"/>
    </source>
</evidence>
<name>A0A4V2F153_9BACT</name>
<feature type="transmembrane region" description="Helical" evidence="1">
    <location>
        <begin position="7"/>
        <end position="26"/>
    </location>
</feature>
<sequence>MKHSPRAWLPGILLPAMMLIFFALSACKKGDESPQQPGQNTNMNAGTINVTNNNWTYPGNYSGKHSGSSIFHSTKYTDIPAPEITEEIVKNGLVQVYFNPSDDGSFISLPFRLESISHNYNFSFEYSKGKIRVHFYFTPNQHSGTLPSLASTTVKDYVFKYIVVPGPMSIKMQKDGIRLSEYETVTQYASVNH</sequence>
<evidence type="ECO:0000313" key="3">
    <source>
        <dbReference type="Proteomes" id="UP000293874"/>
    </source>
</evidence>
<organism evidence="2 3">
    <name type="scientific">Pseudobacter ginsenosidimutans</name>
    <dbReference type="NCBI Taxonomy" id="661488"/>
    <lineage>
        <taxon>Bacteria</taxon>
        <taxon>Pseudomonadati</taxon>
        <taxon>Bacteroidota</taxon>
        <taxon>Chitinophagia</taxon>
        <taxon>Chitinophagales</taxon>
        <taxon>Chitinophagaceae</taxon>
        <taxon>Pseudobacter</taxon>
    </lineage>
</organism>
<keyword evidence="1" id="KW-1133">Transmembrane helix</keyword>
<proteinExistence type="predicted"/>
<keyword evidence="1" id="KW-0472">Membrane</keyword>
<reference evidence="2 3" key="1">
    <citation type="submission" date="2019-02" db="EMBL/GenBank/DDBJ databases">
        <title>Genomic Encyclopedia of Type Strains, Phase IV (KMG-IV): sequencing the most valuable type-strain genomes for metagenomic binning, comparative biology and taxonomic classification.</title>
        <authorList>
            <person name="Goeker M."/>
        </authorList>
    </citation>
    <scope>NUCLEOTIDE SEQUENCE [LARGE SCALE GENOMIC DNA]</scope>
    <source>
        <strain evidence="2 3">DSM 18116</strain>
    </source>
</reference>
<dbReference type="RefSeq" id="WP_130542847.1">
    <property type="nucleotide sequence ID" value="NZ_CP042431.1"/>
</dbReference>
<keyword evidence="3" id="KW-1185">Reference proteome</keyword>
<protein>
    <submittedName>
        <fullName evidence="2">Uncharacterized protein</fullName>
    </submittedName>
</protein>
<keyword evidence="1" id="KW-0812">Transmembrane</keyword>
<dbReference type="AlphaFoldDB" id="A0A4V2F153"/>
<gene>
    <name evidence="2" type="ORF">EV199_4352</name>
</gene>
<evidence type="ECO:0000256" key="1">
    <source>
        <dbReference type="SAM" id="Phobius"/>
    </source>
</evidence>
<dbReference type="PROSITE" id="PS51257">
    <property type="entry name" value="PROKAR_LIPOPROTEIN"/>
    <property type="match status" value="1"/>
</dbReference>
<comment type="caution">
    <text evidence="2">The sequence shown here is derived from an EMBL/GenBank/DDBJ whole genome shotgun (WGS) entry which is preliminary data.</text>
</comment>
<dbReference type="Proteomes" id="UP000293874">
    <property type="component" value="Unassembled WGS sequence"/>
</dbReference>